<keyword evidence="1" id="KW-0472">Membrane</keyword>
<reference evidence="2" key="1">
    <citation type="submission" date="2014-11" db="EMBL/GenBank/DDBJ databases">
        <authorList>
            <person name="Amaro Gonzalez C."/>
        </authorList>
    </citation>
    <scope>NUCLEOTIDE SEQUENCE</scope>
</reference>
<proteinExistence type="predicted"/>
<feature type="transmembrane region" description="Helical" evidence="1">
    <location>
        <begin position="38"/>
        <end position="60"/>
    </location>
</feature>
<organism evidence="2">
    <name type="scientific">Anguilla anguilla</name>
    <name type="common">European freshwater eel</name>
    <name type="synonym">Muraena anguilla</name>
    <dbReference type="NCBI Taxonomy" id="7936"/>
    <lineage>
        <taxon>Eukaryota</taxon>
        <taxon>Metazoa</taxon>
        <taxon>Chordata</taxon>
        <taxon>Craniata</taxon>
        <taxon>Vertebrata</taxon>
        <taxon>Euteleostomi</taxon>
        <taxon>Actinopterygii</taxon>
        <taxon>Neopterygii</taxon>
        <taxon>Teleostei</taxon>
        <taxon>Anguilliformes</taxon>
        <taxon>Anguillidae</taxon>
        <taxon>Anguilla</taxon>
    </lineage>
</organism>
<keyword evidence="1" id="KW-1133">Transmembrane helix</keyword>
<protein>
    <submittedName>
        <fullName evidence="2">Uncharacterized protein</fullName>
    </submittedName>
</protein>
<keyword evidence="1" id="KW-0812">Transmembrane</keyword>
<dbReference type="AlphaFoldDB" id="A0A0E9TQ14"/>
<sequence>MRVTYCHTVSQCHNSGVNTDKPAAGDLLNITVRKKRSFLRLIIITFTFQSLQLLVTATFAS</sequence>
<accession>A0A0E9TQ14</accession>
<reference evidence="2" key="2">
    <citation type="journal article" date="2015" name="Fish Shellfish Immunol.">
        <title>Early steps in the European eel (Anguilla anguilla)-Vibrio vulnificus interaction in the gills: Role of the RtxA13 toxin.</title>
        <authorList>
            <person name="Callol A."/>
            <person name="Pajuelo D."/>
            <person name="Ebbesson L."/>
            <person name="Teles M."/>
            <person name="MacKenzie S."/>
            <person name="Amaro C."/>
        </authorList>
    </citation>
    <scope>NUCLEOTIDE SEQUENCE</scope>
</reference>
<evidence type="ECO:0000256" key="1">
    <source>
        <dbReference type="SAM" id="Phobius"/>
    </source>
</evidence>
<dbReference type="EMBL" id="GBXM01053612">
    <property type="protein sequence ID" value="JAH54965.1"/>
    <property type="molecule type" value="Transcribed_RNA"/>
</dbReference>
<evidence type="ECO:0000313" key="2">
    <source>
        <dbReference type="EMBL" id="JAH54965.1"/>
    </source>
</evidence>
<name>A0A0E9TQ14_ANGAN</name>